<name>A0AB40AR10_DIOCR</name>
<protein>
    <submittedName>
        <fullName evidence="4">Uncharacterized protein LOC120253262</fullName>
    </submittedName>
</protein>
<accession>A0AB40AR10</accession>
<dbReference type="PANTHER" id="PTHR35317">
    <property type="entry name" value="OS04G0629600 PROTEIN"/>
    <property type="match status" value="1"/>
</dbReference>
<dbReference type="AlphaFoldDB" id="A0AB40AR10"/>
<dbReference type="GeneID" id="120253262"/>
<keyword evidence="3" id="KW-1185">Reference proteome</keyword>
<dbReference type="RefSeq" id="XP_039117525.1">
    <property type="nucleotide sequence ID" value="XM_039261591.1"/>
</dbReference>
<gene>
    <name evidence="4" type="primary">LOC120253262</name>
</gene>
<dbReference type="Pfam" id="PF14223">
    <property type="entry name" value="Retrotran_gag_2"/>
    <property type="match status" value="1"/>
</dbReference>
<evidence type="ECO:0000313" key="4">
    <source>
        <dbReference type="RefSeq" id="XP_039117525.1"/>
    </source>
</evidence>
<keyword evidence="1" id="KW-0175">Coiled coil</keyword>
<dbReference type="Proteomes" id="UP001515500">
    <property type="component" value="Chromosome 28"/>
</dbReference>
<organism evidence="3 4">
    <name type="scientific">Dioscorea cayennensis subsp. rotundata</name>
    <name type="common">White Guinea yam</name>
    <name type="synonym">Dioscorea rotundata</name>
    <dbReference type="NCBI Taxonomy" id="55577"/>
    <lineage>
        <taxon>Eukaryota</taxon>
        <taxon>Viridiplantae</taxon>
        <taxon>Streptophyta</taxon>
        <taxon>Embryophyta</taxon>
        <taxon>Tracheophyta</taxon>
        <taxon>Spermatophyta</taxon>
        <taxon>Magnoliopsida</taxon>
        <taxon>Liliopsida</taxon>
        <taxon>Dioscoreales</taxon>
        <taxon>Dioscoreaceae</taxon>
        <taxon>Dioscorea</taxon>
    </lineage>
</organism>
<feature type="compositionally biased region" description="Basic and acidic residues" evidence="2">
    <location>
        <begin position="247"/>
        <end position="279"/>
    </location>
</feature>
<feature type="region of interest" description="Disordered" evidence="2">
    <location>
        <begin position="231"/>
        <end position="279"/>
    </location>
</feature>
<reference evidence="4" key="1">
    <citation type="submission" date="2025-08" db="UniProtKB">
        <authorList>
            <consortium name="RefSeq"/>
        </authorList>
    </citation>
    <scope>IDENTIFICATION</scope>
</reference>
<evidence type="ECO:0000256" key="1">
    <source>
        <dbReference type="SAM" id="Coils"/>
    </source>
</evidence>
<evidence type="ECO:0000313" key="3">
    <source>
        <dbReference type="Proteomes" id="UP001515500"/>
    </source>
</evidence>
<dbReference type="PANTHER" id="PTHR35317:SF38">
    <property type="entry name" value="RNA-DIRECTED DNA POLYMERASE"/>
    <property type="match status" value="1"/>
</dbReference>
<evidence type="ECO:0000256" key="2">
    <source>
        <dbReference type="SAM" id="MobiDB-lite"/>
    </source>
</evidence>
<feature type="region of interest" description="Disordered" evidence="2">
    <location>
        <begin position="1"/>
        <end position="20"/>
    </location>
</feature>
<feature type="coiled-coil region" evidence="1">
    <location>
        <begin position="193"/>
        <end position="220"/>
    </location>
</feature>
<proteinExistence type="predicted"/>
<sequence length="279" mass="31551">MSGSSSKSETTVGTTSLKAPTRDGTVTLQYPLLTKSNYSAWALKMKVYMRAQGVWDAIEPIDPNEEIETRKDQMALAAIYQGISEETLLVLAEKETAKEAWEMLKTMHMGAERVKEAKIQTLRSEFEGLRMREAETVDDFATKLTTIVNKIRALGDKVEEAYVVKKLLRVVPSKFIQIASTIEQFGNLQTMTVEEVIGSLKAHEERLRGYEDEKEEHILLTKAEWKAREECEGISNSSRGRGGSNWRGRDYGRGRGRGRNDGGRGSDNNHQEKKFDKQR</sequence>